<dbReference type="Proteomes" id="UP000054823">
    <property type="component" value="Unassembled WGS sequence"/>
</dbReference>
<dbReference type="EMBL" id="CYPW01000006">
    <property type="protein sequence ID" value="CUH51530.1"/>
    <property type="molecule type" value="Genomic_DNA"/>
</dbReference>
<dbReference type="InterPro" id="IPR001343">
    <property type="entry name" value="Hemolysn_Ca-bd"/>
</dbReference>
<dbReference type="SUPFAM" id="SSF51120">
    <property type="entry name" value="beta-Roll"/>
    <property type="match status" value="4"/>
</dbReference>
<name>A0A0P1FAW7_9RHOB</name>
<dbReference type="PROSITE" id="PS00330">
    <property type="entry name" value="HEMOLYSIN_CALCIUM"/>
    <property type="match status" value="3"/>
</dbReference>
<comment type="subcellular location">
    <subcellularLocation>
        <location evidence="1">Secreted</location>
    </subcellularLocation>
</comment>
<gene>
    <name evidence="4" type="primary">cya_3</name>
    <name evidence="4" type="ORF">SHM7688_00967</name>
</gene>
<evidence type="ECO:0000313" key="5">
    <source>
        <dbReference type="Proteomes" id="UP000054823"/>
    </source>
</evidence>
<dbReference type="Pfam" id="PF00353">
    <property type="entry name" value="HemolysinCabind"/>
    <property type="match status" value="10"/>
</dbReference>
<dbReference type="PANTHER" id="PTHR38340:SF1">
    <property type="entry name" value="S-LAYER PROTEIN"/>
    <property type="match status" value="1"/>
</dbReference>
<dbReference type="Gene3D" id="2.150.10.10">
    <property type="entry name" value="Serralysin-like metalloprotease, C-terminal"/>
    <property type="match status" value="5"/>
</dbReference>
<organism evidence="4 5">
    <name type="scientific">Shimia marina</name>
    <dbReference type="NCBI Taxonomy" id="321267"/>
    <lineage>
        <taxon>Bacteria</taxon>
        <taxon>Pseudomonadati</taxon>
        <taxon>Pseudomonadota</taxon>
        <taxon>Alphaproteobacteria</taxon>
        <taxon>Rhodobacterales</taxon>
        <taxon>Roseobacteraceae</taxon>
    </lineage>
</organism>
<dbReference type="RefSeq" id="WP_058238823.1">
    <property type="nucleotide sequence ID" value="NZ_CYPW01000006.1"/>
</dbReference>
<accession>A0A0P1FAW7</accession>
<dbReference type="OrthoDB" id="7727094at2"/>
<keyword evidence="5" id="KW-1185">Reference proteome</keyword>
<dbReference type="STRING" id="321267.SHM7688_00967"/>
<feature type="region of interest" description="Disordered" evidence="3">
    <location>
        <begin position="721"/>
        <end position="744"/>
    </location>
</feature>
<evidence type="ECO:0000256" key="1">
    <source>
        <dbReference type="ARBA" id="ARBA00004613"/>
    </source>
</evidence>
<dbReference type="GO" id="GO:0005509">
    <property type="term" value="F:calcium ion binding"/>
    <property type="evidence" value="ECO:0007669"/>
    <property type="project" value="InterPro"/>
</dbReference>
<dbReference type="InterPro" id="IPR018511">
    <property type="entry name" value="Hemolysin-typ_Ca-bd_CS"/>
</dbReference>
<dbReference type="AlphaFoldDB" id="A0A0P1FAW7"/>
<evidence type="ECO:0000256" key="3">
    <source>
        <dbReference type="SAM" id="MobiDB-lite"/>
    </source>
</evidence>
<evidence type="ECO:0000313" key="4">
    <source>
        <dbReference type="EMBL" id="CUH51530.1"/>
    </source>
</evidence>
<reference evidence="4 5" key="1">
    <citation type="submission" date="2015-09" db="EMBL/GenBank/DDBJ databases">
        <authorList>
            <consortium name="Swine Surveillance"/>
        </authorList>
    </citation>
    <scope>NUCLEOTIDE SEQUENCE [LARGE SCALE GENOMIC DNA]</scope>
    <source>
        <strain evidence="4 5">CECT 7688</strain>
    </source>
</reference>
<feature type="region of interest" description="Disordered" evidence="3">
    <location>
        <begin position="427"/>
        <end position="448"/>
    </location>
</feature>
<dbReference type="GO" id="GO:0005576">
    <property type="term" value="C:extracellular region"/>
    <property type="evidence" value="ECO:0007669"/>
    <property type="project" value="UniProtKB-SubCell"/>
</dbReference>
<keyword evidence="2" id="KW-0964">Secreted</keyword>
<dbReference type="InterPro" id="IPR011049">
    <property type="entry name" value="Serralysin-like_metalloprot_C"/>
</dbReference>
<sequence length="873" mass="90476">MTIHRISSYVIVRDATTQGDPITGFNALDLTVAVPDSQTSFSYTVLNPNPGDLPEVDINSNDLLTAISGISFEELTTDTTLEAFIGEVSWGAGNTTQVMVLEFFGDDEDVSIVVRLGGTPLPSIASIADFEAFENSITNVGAITSGPFAPGANIPFASLPNTTTLADNQILGTDSSDELSGTAGNDLIYTGRNDGEDTVVASAGDDYIVLTGSTAGNFYYFNYEDLAGPITVNIDADWAIASVNKGGLGTDTYIDLFRAANYDTGDGVWFDGTASDDVFNINLDDRTWIGLFGGEGDDTFNITDGNIVRLAFYDGNTGVNVNLNTGVIQDGLGGTDTLNHDANSDARIEIETDNNNDTIVGSDRNERFILGAGTDSLNAGGGWDVLRYDRRGVDSVEFNLFAGTATGMWDGMAFNHSISNVEEVRGSREGNDRMLGNGSDNRFEGRGGNDTMNGFAGNDTLDGGDGNDLFLGGLGDDRMYGRAGNDIWRMGSGTDFFDGGDGIDLVEIRLSNFNLSASDVVEVNLETGDSGVVGNPNLRDTLVNVENVTVIGGNDTHLTGSNAANVLISGFGDDLLEGGGGFDRLFANAGQDTIFGGNGNDSLGGNDGNDRLWGGDGNDLIFGGNGHDTAGGGNNDDRIFGGNGNDSLLGGGGNDFMRGGSQHDTLSGDAGNDTLYGENGFDTLLGGQGNDTLNGGGWGDFLDGGNNNDLILGEAGNDTMLGGAGNDTMDGGSSHDSINGGGGNDSLEGGFGFDTLIGSWGDDTMNGGGGNDRIEFGPGNDQATGGLGADTFVFGTDAGSSNTLFDLTVGTGDRLQLDDALWTGSHGPLTASEVLSTFGSNVGGDFVLTFDGGQTLTLDGDAGFFQHWLIDII</sequence>
<dbReference type="PRINTS" id="PR00313">
    <property type="entry name" value="CABNDNGRPT"/>
</dbReference>
<protein>
    <submittedName>
        <fullName evidence="4">Cyclolysin</fullName>
    </submittedName>
</protein>
<dbReference type="InterPro" id="IPR050557">
    <property type="entry name" value="RTX_toxin/Mannuronan_C5-epim"/>
</dbReference>
<proteinExistence type="predicted"/>
<evidence type="ECO:0000256" key="2">
    <source>
        <dbReference type="ARBA" id="ARBA00022525"/>
    </source>
</evidence>
<dbReference type="PANTHER" id="PTHR38340">
    <property type="entry name" value="S-LAYER PROTEIN"/>
    <property type="match status" value="1"/>
</dbReference>